<keyword evidence="5" id="KW-1185">Reference proteome</keyword>
<dbReference type="PROSITE" id="PS51186">
    <property type="entry name" value="GNAT"/>
    <property type="match status" value="1"/>
</dbReference>
<dbReference type="GO" id="GO:0016747">
    <property type="term" value="F:acyltransferase activity, transferring groups other than amino-acyl groups"/>
    <property type="evidence" value="ECO:0007669"/>
    <property type="project" value="InterPro"/>
</dbReference>
<evidence type="ECO:0000256" key="1">
    <source>
        <dbReference type="ARBA" id="ARBA00022679"/>
    </source>
</evidence>
<dbReference type="EMBL" id="FMVF01000002">
    <property type="protein sequence ID" value="SCX87893.1"/>
    <property type="molecule type" value="Genomic_DNA"/>
</dbReference>
<evidence type="ECO:0000313" key="4">
    <source>
        <dbReference type="EMBL" id="SCX87893.1"/>
    </source>
</evidence>
<dbReference type="PANTHER" id="PTHR43877">
    <property type="entry name" value="AMINOALKYLPHOSPHONATE N-ACETYLTRANSFERASE-RELATED-RELATED"/>
    <property type="match status" value="1"/>
</dbReference>
<accession>A0A1G5BCM9</accession>
<dbReference type="Pfam" id="PF00583">
    <property type="entry name" value="Acetyltransf_1"/>
    <property type="match status" value="1"/>
</dbReference>
<dbReference type="InterPro" id="IPR000182">
    <property type="entry name" value="GNAT_dom"/>
</dbReference>
<name>A0A1G5BCM9_9FLAO</name>
<protein>
    <submittedName>
        <fullName evidence="4">Acetyltransferase (GNAT) family protein</fullName>
    </submittedName>
</protein>
<dbReference type="AlphaFoldDB" id="A0A1G5BCM9"/>
<dbReference type="RefSeq" id="WP_091140528.1">
    <property type="nucleotide sequence ID" value="NZ_FMVF01000002.1"/>
</dbReference>
<keyword evidence="1 4" id="KW-0808">Transferase</keyword>
<dbReference type="Gene3D" id="3.40.630.30">
    <property type="match status" value="1"/>
</dbReference>
<reference evidence="5" key="1">
    <citation type="submission" date="2016-10" db="EMBL/GenBank/DDBJ databases">
        <authorList>
            <person name="Varghese N."/>
            <person name="Submissions S."/>
        </authorList>
    </citation>
    <scope>NUCLEOTIDE SEQUENCE [LARGE SCALE GENOMIC DNA]</scope>
    <source>
        <strain evidence="5">CGMCC 1.7031</strain>
    </source>
</reference>
<dbReference type="SUPFAM" id="SSF55729">
    <property type="entry name" value="Acyl-CoA N-acyltransferases (Nat)"/>
    <property type="match status" value="1"/>
</dbReference>
<sequence length="150" mass="16892">MISIIRTDSDHEGFRQLVAQLDAYLAEMDGDEHAFYHQYNHIDKLKQVIVAYDGDTAVGCGAVKPFSDSEMEVKRMYVAPDHRGMGIAKKILSELEKWSAELGYKACVLETGKRQIEAVSLYPACGYRVTPNYGQYIGMDNSVCMRKELS</sequence>
<dbReference type="Proteomes" id="UP000199354">
    <property type="component" value="Unassembled WGS sequence"/>
</dbReference>
<dbReference type="InterPro" id="IPR016181">
    <property type="entry name" value="Acyl_CoA_acyltransferase"/>
</dbReference>
<dbReference type="PANTHER" id="PTHR43877:SF2">
    <property type="entry name" value="AMINOALKYLPHOSPHONATE N-ACETYLTRANSFERASE-RELATED"/>
    <property type="match status" value="1"/>
</dbReference>
<proteinExistence type="predicted"/>
<feature type="domain" description="N-acetyltransferase" evidence="3">
    <location>
        <begin position="3"/>
        <end position="150"/>
    </location>
</feature>
<evidence type="ECO:0000259" key="3">
    <source>
        <dbReference type="PROSITE" id="PS51186"/>
    </source>
</evidence>
<evidence type="ECO:0000313" key="5">
    <source>
        <dbReference type="Proteomes" id="UP000199354"/>
    </source>
</evidence>
<gene>
    <name evidence="4" type="ORF">SAMN02927903_00328</name>
</gene>
<dbReference type="CDD" id="cd04301">
    <property type="entry name" value="NAT_SF"/>
    <property type="match status" value="1"/>
</dbReference>
<dbReference type="InterPro" id="IPR050832">
    <property type="entry name" value="Bact_Acetyltransf"/>
</dbReference>
<dbReference type="STRING" id="490189.SAMN02927903_00328"/>
<dbReference type="OrthoDB" id="9803233at2"/>
<keyword evidence="2" id="KW-0012">Acyltransferase</keyword>
<evidence type="ECO:0000256" key="2">
    <source>
        <dbReference type="ARBA" id="ARBA00023315"/>
    </source>
</evidence>
<organism evidence="4 5">
    <name type="scientific">Flavobacterium caeni</name>
    <dbReference type="NCBI Taxonomy" id="490189"/>
    <lineage>
        <taxon>Bacteria</taxon>
        <taxon>Pseudomonadati</taxon>
        <taxon>Bacteroidota</taxon>
        <taxon>Flavobacteriia</taxon>
        <taxon>Flavobacteriales</taxon>
        <taxon>Flavobacteriaceae</taxon>
        <taxon>Flavobacterium</taxon>
    </lineage>
</organism>